<dbReference type="GO" id="GO:0005737">
    <property type="term" value="C:cytoplasm"/>
    <property type="evidence" value="ECO:0007669"/>
    <property type="project" value="UniProtKB-SubCell"/>
</dbReference>
<dbReference type="KEGG" id="fes:HER31_00520"/>
<comment type="subcellular location">
    <subcellularLocation>
        <location evidence="6">Cytoplasm</location>
    </subcellularLocation>
</comment>
<proteinExistence type="inferred from homology"/>
<dbReference type="EMBL" id="CP051180">
    <property type="protein sequence ID" value="QIZ75516.1"/>
    <property type="molecule type" value="Genomic_DNA"/>
</dbReference>
<dbReference type="InterPro" id="IPR029063">
    <property type="entry name" value="SAM-dependent_MTases_sf"/>
</dbReference>
<dbReference type="Pfam" id="PF08468">
    <property type="entry name" value="MTS_N"/>
    <property type="match status" value="1"/>
</dbReference>
<dbReference type="InterPro" id="IPR002052">
    <property type="entry name" value="DNA_methylase_N6_adenine_CS"/>
</dbReference>
<dbReference type="HAMAP" id="MF_01862">
    <property type="entry name" value="16SrRNA_methyltr_C"/>
    <property type="match status" value="1"/>
</dbReference>
<dbReference type="PANTHER" id="PTHR47816">
    <property type="entry name" value="RIBOSOMAL RNA SMALL SUBUNIT METHYLTRANSFERASE C"/>
    <property type="match status" value="1"/>
</dbReference>
<keyword evidence="5 6" id="KW-0949">S-adenosyl-L-methionine</keyword>
<comment type="function">
    <text evidence="6">Specifically methylates the guanine in position 1207 of 16S rRNA in the 30S particle.</text>
</comment>
<evidence type="ECO:0000256" key="4">
    <source>
        <dbReference type="ARBA" id="ARBA00022679"/>
    </source>
</evidence>
<evidence type="ECO:0000256" key="5">
    <source>
        <dbReference type="ARBA" id="ARBA00022691"/>
    </source>
</evidence>
<reference evidence="9 10" key="1">
    <citation type="submission" date="2020-04" db="EMBL/GenBank/DDBJ databases">
        <title>Ferrimonas sp. S7 isolated from sea water.</title>
        <authorList>
            <person name="Bae S.S."/>
            <person name="Baek K."/>
        </authorList>
    </citation>
    <scope>NUCLEOTIDE SEQUENCE [LARGE SCALE GENOMIC DNA]</scope>
    <source>
        <strain evidence="9 10">S7</strain>
    </source>
</reference>
<dbReference type="SUPFAM" id="SSF53335">
    <property type="entry name" value="S-adenosyl-L-methionine-dependent methyltransferases"/>
    <property type="match status" value="1"/>
</dbReference>
<dbReference type="InterPro" id="IPR046977">
    <property type="entry name" value="RsmC/RlmG"/>
</dbReference>
<comment type="catalytic activity">
    <reaction evidence="6">
        <text>guanosine(1207) in 16S rRNA + S-adenosyl-L-methionine = N(2)-methylguanosine(1207) in 16S rRNA + S-adenosyl-L-homocysteine + H(+)</text>
        <dbReference type="Rhea" id="RHEA:42736"/>
        <dbReference type="Rhea" id="RHEA-COMP:10213"/>
        <dbReference type="Rhea" id="RHEA-COMP:10214"/>
        <dbReference type="ChEBI" id="CHEBI:15378"/>
        <dbReference type="ChEBI" id="CHEBI:57856"/>
        <dbReference type="ChEBI" id="CHEBI:59789"/>
        <dbReference type="ChEBI" id="CHEBI:74269"/>
        <dbReference type="ChEBI" id="CHEBI:74481"/>
        <dbReference type="EC" id="2.1.1.172"/>
    </reaction>
</comment>
<feature type="domain" description="Methyltransferase small" evidence="7">
    <location>
        <begin position="174"/>
        <end position="339"/>
    </location>
</feature>
<accession>A0A6H1UBD0</accession>
<dbReference type="InterPro" id="IPR013675">
    <property type="entry name" value="Mtase_sm_N"/>
</dbReference>
<dbReference type="PRINTS" id="PR00507">
    <property type="entry name" value="N12N6MTFRASE"/>
</dbReference>
<keyword evidence="10" id="KW-1185">Reference proteome</keyword>
<organism evidence="9 10">
    <name type="scientific">Ferrimonas lipolytica</name>
    <dbReference type="NCBI Taxonomy" id="2724191"/>
    <lineage>
        <taxon>Bacteria</taxon>
        <taxon>Pseudomonadati</taxon>
        <taxon>Pseudomonadota</taxon>
        <taxon>Gammaproteobacteria</taxon>
        <taxon>Alteromonadales</taxon>
        <taxon>Ferrimonadaceae</taxon>
        <taxon>Ferrimonas</taxon>
    </lineage>
</organism>
<evidence type="ECO:0000256" key="2">
    <source>
        <dbReference type="ARBA" id="ARBA00022552"/>
    </source>
</evidence>
<sequence>MKLSNPSRLVEKNLEEFDGKHLLILNADGDNLLPLLVERCASVTVLAQDLTHYQLLLNNNVGATVLFGCHPNQLPRNNFDAALIRLPKAKEQLALLTALASSVVSAGENLFWVGENKGGIRTAAKVVKPWSQFALKLASGAHCQLLRGVNFEQQPWQPERWWRHHNVATPDGDLSLASLPGVFGHGSLDQGTALLLKNLPLLPQGRVLDFGCGDGIIGTFLAKRNPKIDLHMVDINAMAIEAAKVSLQDHQLMGDVYPSNGLDQVEGKFDLIVSNPPFHSGLDQSFNVAKKFIRDAAAMLNPGGQLIIVANHHLPYGDDLNHVFGRVNIVDQDSKFKIYADAR</sequence>
<dbReference type="AlphaFoldDB" id="A0A6H1UBD0"/>
<evidence type="ECO:0000256" key="1">
    <source>
        <dbReference type="ARBA" id="ARBA00022490"/>
    </source>
</evidence>
<dbReference type="GO" id="GO:0003676">
    <property type="term" value="F:nucleic acid binding"/>
    <property type="evidence" value="ECO:0007669"/>
    <property type="project" value="InterPro"/>
</dbReference>
<dbReference type="EC" id="2.1.1.172" evidence="6"/>
<dbReference type="GO" id="GO:0052914">
    <property type="term" value="F:16S rRNA (guanine(1207)-N(2))-methyltransferase activity"/>
    <property type="evidence" value="ECO:0007669"/>
    <property type="project" value="UniProtKB-EC"/>
</dbReference>
<dbReference type="PROSITE" id="PS00092">
    <property type="entry name" value="N6_MTASE"/>
    <property type="match status" value="1"/>
</dbReference>
<name>A0A6H1UBD0_9GAMM</name>
<keyword evidence="3 6" id="KW-0489">Methyltransferase</keyword>
<keyword evidence="4 6" id="KW-0808">Transferase</keyword>
<dbReference type="Proteomes" id="UP000501602">
    <property type="component" value="Chromosome"/>
</dbReference>
<feature type="domain" description="Methyltransferase small N-terminal" evidence="8">
    <location>
        <begin position="7"/>
        <end position="164"/>
    </location>
</feature>
<evidence type="ECO:0000259" key="7">
    <source>
        <dbReference type="Pfam" id="PF05175"/>
    </source>
</evidence>
<protein>
    <recommendedName>
        <fullName evidence="6">Ribosomal RNA small subunit methyltransferase C</fullName>
        <ecNumber evidence="6">2.1.1.172</ecNumber>
    </recommendedName>
    <alternativeName>
        <fullName evidence="6">16S rRNA m2G1207 methyltransferase</fullName>
    </alternativeName>
    <alternativeName>
        <fullName evidence="6">rRNA (guanine-N(2)-)-methyltransferase RsmC</fullName>
    </alternativeName>
</protein>
<evidence type="ECO:0000256" key="6">
    <source>
        <dbReference type="HAMAP-Rule" id="MF_01862"/>
    </source>
</evidence>
<dbReference type="InterPro" id="IPR007848">
    <property type="entry name" value="Small_mtfrase_dom"/>
</dbReference>
<dbReference type="InterPro" id="IPR023543">
    <property type="entry name" value="rRNA_ssu_MeTfrase_C"/>
</dbReference>
<dbReference type="RefSeq" id="WP_168658777.1">
    <property type="nucleotide sequence ID" value="NZ_CP051180.1"/>
</dbReference>
<evidence type="ECO:0000313" key="10">
    <source>
        <dbReference type="Proteomes" id="UP000501602"/>
    </source>
</evidence>
<gene>
    <name evidence="6" type="primary">rsmC</name>
    <name evidence="9" type="ORF">HER31_00520</name>
</gene>
<dbReference type="CDD" id="cd02440">
    <property type="entry name" value="AdoMet_MTases"/>
    <property type="match status" value="1"/>
</dbReference>
<evidence type="ECO:0000256" key="3">
    <source>
        <dbReference type="ARBA" id="ARBA00022603"/>
    </source>
</evidence>
<dbReference type="PANTHER" id="PTHR47816:SF4">
    <property type="entry name" value="RIBOSOMAL RNA SMALL SUBUNIT METHYLTRANSFERASE C"/>
    <property type="match status" value="1"/>
</dbReference>
<evidence type="ECO:0000259" key="8">
    <source>
        <dbReference type="Pfam" id="PF08468"/>
    </source>
</evidence>
<dbReference type="Pfam" id="PF05175">
    <property type="entry name" value="MTS"/>
    <property type="match status" value="1"/>
</dbReference>
<evidence type="ECO:0000313" key="9">
    <source>
        <dbReference type="EMBL" id="QIZ75516.1"/>
    </source>
</evidence>
<keyword evidence="1 6" id="KW-0963">Cytoplasm</keyword>
<comment type="subunit">
    <text evidence="6">Monomer.</text>
</comment>
<keyword evidence="2 6" id="KW-0698">rRNA processing</keyword>
<dbReference type="Gene3D" id="3.40.50.150">
    <property type="entry name" value="Vaccinia Virus protein VP39"/>
    <property type="match status" value="2"/>
</dbReference>
<comment type="similarity">
    <text evidence="6">Belongs to the methyltransferase superfamily. RsmC family.</text>
</comment>